<protein>
    <submittedName>
        <fullName evidence="3">LPXTG cell wall anchor domain-containing protein</fullName>
    </submittedName>
</protein>
<evidence type="ECO:0000256" key="2">
    <source>
        <dbReference type="SAM" id="Phobius"/>
    </source>
</evidence>
<gene>
    <name evidence="3" type="ORF">ACFQZ7_10910</name>
</gene>
<evidence type="ECO:0000256" key="1">
    <source>
        <dbReference type="SAM" id="MobiDB-lite"/>
    </source>
</evidence>
<evidence type="ECO:0000313" key="4">
    <source>
        <dbReference type="Proteomes" id="UP001597104"/>
    </source>
</evidence>
<keyword evidence="2" id="KW-1133">Transmembrane helix</keyword>
<organism evidence="3 4">
    <name type="scientific">Loigolactobacillus binensis</name>
    <dbReference type="NCBI Taxonomy" id="2559922"/>
    <lineage>
        <taxon>Bacteria</taxon>
        <taxon>Bacillati</taxon>
        <taxon>Bacillota</taxon>
        <taxon>Bacilli</taxon>
        <taxon>Lactobacillales</taxon>
        <taxon>Lactobacillaceae</taxon>
        <taxon>Loigolactobacillus</taxon>
    </lineage>
</organism>
<feature type="compositionally biased region" description="Basic and acidic residues" evidence="1">
    <location>
        <begin position="61"/>
        <end position="81"/>
    </location>
</feature>
<comment type="caution">
    <text evidence="3">The sequence shown here is derived from an EMBL/GenBank/DDBJ whole genome shotgun (WGS) entry which is preliminary data.</text>
</comment>
<proteinExistence type="predicted"/>
<reference evidence="4" key="1">
    <citation type="journal article" date="2019" name="Int. J. Syst. Evol. Microbiol.">
        <title>The Global Catalogue of Microorganisms (GCM) 10K type strain sequencing project: providing services to taxonomists for standard genome sequencing and annotation.</title>
        <authorList>
            <consortium name="The Broad Institute Genomics Platform"/>
            <consortium name="The Broad Institute Genome Sequencing Center for Infectious Disease"/>
            <person name="Wu L."/>
            <person name="Ma J."/>
        </authorList>
    </citation>
    <scope>NUCLEOTIDE SEQUENCE [LARGE SCALE GENOMIC DNA]</scope>
    <source>
        <strain evidence="4">CCM 8925</strain>
    </source>
</reference>
<sequence length="134" mass="14483">MKRLWQRLGKFRWLAILGLALLIGVGIATAIAGSAQADQRQHRSDANIVLTDNGADQSDNETPKTTETKPAKSKTTNDDTPLKQAPESQGPVTLEPDKLPQTGSSAISWWLGPSLLALAGVLVWQRRKLVTVTS</sequence>
<feature type="transmembrane region" description="Helical" evidence="2">
    <location>
        <begin position="107"/>
        <end position="124"/>
    </location>
</feature>
<dbReference type="NCBIfam" id="TIGR01167">
    <property type="entry name" value="LPXTG_anchor"/>
    <property type="match status" value="1"/>
</dbReference>
<keyword evidence="2" id="KW-0812">Transmembrane</keyword>
<keyword evidence="4" id="KW-1185">Reference proteome</keyword>
<dbReference type="EMBL" id="JBHTIO010000047">
    <property type="protein sequence ID" value="MFD0898234.1"/>
    <property type="molecule type" value="Genomic_DNA"/>
</dbReference>
<evidence type="ECO:0000313" key="3">
    <source>
        <dbReference type="EMBL" id="MFD0898234.1"/>
    </source>
</evidence>
<name>A0ABW3ED58_9LACO</name>
<dbReference type="RefSeq" id="WP_137638828.1">
    <property type="nucleotide sequence ID" value="NZ_BJDN01000043.1"/>
</dbReference>
<accession>A0ABW3ED58</accession>
<keyword evidence="2" id="KW-0472">Membrane</keyword>
<dbReference type="Proteomes" id="UP001597104">
    <property type="component" value="Unassembled WGS sequence"/>
</dbReference>
<feature type="region of interest" description="Disordered" evidence="1">
    <location>
        <begin position="34"/>
        <end position="99"/>
    </location>
</feature>